<dbReference type="AlphaFoldDB" id="A0A6M8FC65"/>
<dbReference type="PANTHER" id="PTHR43546:SF9">
    <property type="entry name" value="L-ASCORBATE-6-PHOSPHATE LACTONASE ULAG-RELATED"/>
    <property type="match status" value="1"/>
</dbReference>
<organism evidence="2 3">
    <name type="scientific">Aquipseudomonas campi</name>
    <dbReference type="NCBI Taxonomy" id="2731681"/>
    <lineage>
        <taxon>Bacteria</taxon>
        <taxon>Pseudomonadati</taxon>
        <taxon>Pseudomonadota</taxon>
        <taxon>Gammaproteobacteria</taxon>
        <taxon>Pseudomonadales</taxon>
        <taxon>Pseudomonadaceae</taxon>
        <taxon>Aquipseudomonas</taxon>
    </lineage>
</organism>
<dbReference type="InterPro" id="IPR036866">
    <property type="entry name" value="RibonucZ/Hydroxyglut_hydro"/>
</dbReference>
<evidence type="ECO:0000313" key="2">
    <source>
        <dbReference type="EMBL" id="QKE63803.1"/>
    </source>
</evidence>
<dbReference type="Proteomes" id="UP000501379">
    <property type="component" value="Chromosome"/>
</dbReference>
<dbReference type="KEGG" id="pcam:HNE05_10685"/>
<dbReference type="SUPFAM" id="SSF56281">
    <property type="entry name" value="Metallo-hydrolase/oxidoreductase"/>
    <property type="match status" value="1"/>
</dbReference>
<dbReference type="InterPro" id="IPR050114">
    <property type="entry name" value="UPF0173_UPF0282_UlaG_hydrolase"/>
</dbReference>
<evidence type="ECO:0000256" key="1">
    <source>
        <dbReference type="ARBA" id="ARBA00022801"/>
    </source>
</evidence>
<gene>
    <name evidence="2" type="ORF">HNE05_10685</name>
</gene>
<dbReference type="EMBL" id="CP053697">
    <property type="protein sequence ID" value="QKE63803.1"/>
    <property type="molecule type" value="Genomic_DNA"/>
</dbReference>
<proteinExistence type="predicted"/>
<reference evidence="2" key="1">
    <citation type="submission" date="2020-07" db="EMBL/GenBank/DDBJ databases">
        <title>Nitrate ammonifying Pseudomonas campi sp. nov. isolated from German agricultural grassland.</title>
        <authorList>
            <person name="Timsy T."/>
            <person name="Ulrich A."/>
            <person name="Spanner T."/>
            <person name="Foesel B."/>
            <person name="Kolb S."/>
            <person name="Horn M.A."/>
            <person name="Behrendt U."/>
        </authorList>
    </citation>
    <scope>NUCLEOTIDE SEQUENCE</scope>
    <source>
        <strain evidence="2">S1-A32-2</strain>
    </source>
</reference>
<name>A0A6M8FC65_9GAMM</name>
<evidence type="ECO:0000313" key="3">
    <source>
        <dbReference type="Proteomes" id="UP000501379"/>
    </source>
</evidence>
<protein>
    <submittedName>
        <fullName evidence="2">MBL fold metallo-hydrolase</fullName>
    </submittedName>
</protein>
<dbReference type="RefSeq" id="WP_173207997.1">
    <property type="nucleotide sequence ID" value="NZ_CP053697.2"/>
</dbReference>
<dbReference type="PANTHER" id="PTHR43546">
    <property type="entry name" value="UPF0173 METAL-DEPENDENT HYDROLASE MJ1163-RELATED"/>
    <property type="match status" value="1"/>
</dbReference>
<keyword evidence="1" id="KW-0378">Hydrolase</keyword>
<dbReference type="Gene3D" id="3.60.15.10">
    <property type="entry name" value="Ribonuclease Z/Hydroxyacylglutathione hydrolase-like"/>
    <property type="match status" value="1"/>
</dbReference>
<keyword evidence="3" id="KW-1185">Reference proteome</keyword>
<accession>A0A6M8FC65</accession>
<dbReference type="GO" id="GO:0016787">
    <property type="term" value="F:hydrolase activity"/>
    <property type="evidence" value="ECO:0007669"/>
    <property type="project" value="UniProtKB-KW"/>
</dbReference>
<sequence>MKVTQLRNATLIVEFGEVRLLVDPMLAAQGQLPALKYLARRRRNPLVELPDNASEHLQRVTHCLITHCQKGHFDHLDRTAIRWLRERNIPVLCMAEDADYLRKRRLNVQELPSQAGGVFFNGTIQAIPCLHGEGFIGSLMAHGYGYFIQIPHEPSLYIAGDTLLTAEVRQCLTQLAPAVSVLPAGGARFDLGGEIIMGQADILAALQLSSGIIVANHLEALDHCPVTRAGLLQEAVRRGIGERLRVPLDGETLEFTTAKQKPVAV</sequence>